<feature type="compositionally biased region" description="Low complexity" evidence="1">
    <location>
        <begin position="29"/>
        <end position="56"/>
    </location>
</feature>
<dbReference type="VEuPathDB" id="AmoebaDB:NF0110570"/>
<keyword evidence="2" id="KW-1133">Transmembrane helix</keyword>
<dbReference type="OMA" id="ERHEIHA"/>
<keyword evidence="2" id="KW-0812">Transmembrane</keyword>
<accession>A0A6A5C379</accession>
<gene>
    <name evidence="4" type="ORF">FDP41_000892</name>
</gene>
<evidence type="ECO:0000313" key="4">
    <source>
        <dbReference type="EMBL" id="KAF0979739.1"/>
    </source>
</evidence>
<dbReference type="CDD" id="cd07302">
    <property type="entry name" value="CHD"/>
    <property type="match status" value="1"/>
</dbReference>
<dbReference type="PROSITE" id="PS50125">
    <property type="entry name" value="GUANYLATE_CYCLASE_2"/>
    <property type="match status" value="1"/>
</dbReference>
<dbReference type="InterPro" id="IPR001054">
    <property type="entry name" value="A/G_cyclase"/>
</dbReference>
<dbReference type="GeneID" id="68108110"/>
<feature type="compositionally biased region" description="Polar residues" evidence="1">
    <location>
        <begin position="1"/>
        <end position="12"/>
    </location>
</feature>
<organism evidence="4 5">
    <name type="scientific">Naegleria fowleri</name>
    <name type="common">Brain eating amoeba</name>
    <dbReference type="NCBI Taxonomy" id="5763"/>
    <lineage>
        <taxon>Eukaryota</taxon>
        <taxon>Discoba</taxon>
        <taxon>Heterolobosea</taxon>
        <taxon>Tetramitia</taxon>
        <taxon>Eutetramitia</taxon>
        <taxon>Vahlkampfiidae</taxon>
        <taxon>Naegleria</taxon>
    </lineage>
</organism>
<protein>
    <recommendedName>
        <fullName evidence="3">Guanylate cyclase domain-containing protein</fullName>
    </recommendedName>
</protein>
<dbReference type="GO" id="GO:0035556">
    <property type="term" value="P:intracellular signal transduction"/>
    <property type="evidence" value="ECO:0007669"/>
    <property type="project" value="InterPro"/>
</dbReference>
<feature type="compositionally biased region" description="Polar residues" evidence="1">
    <location>
        <begin position="57"/>
        <end position="66"/>
    </location>
</feature>
<comment type="caution">
    <text evidence="4">The sequence shown here is derived from an EMBL/GenBank/DDBJ whole genome shotgun (WGS) entry which is preliminary data.</text>
</comment>
<keyword evidence="5" id="KW-1185">Reference proteome</keyword>
<feature type="transmembrane region" description="Helical" evidence="2">
    <location>
        <begin position="124"/>
        <end position="148"/>
    </location>
</feature>
<dbReference type="VEuPathDB" id="AmoebaDB:NfTy_050820"/>
<dbReference type="Proteomes" id="UP000444721">
    <property type="component" value="Unassembled WGS sequence"/>
</dbReference>
<dbReference type="InterPro" id="IPR029787">
    <property type="entry name" value="Nucleotide_cyclase"/>
</dbReference>
<dbReference type="RefSeq" id="XP_044564452.1">
    <property type="nucleotide sequence ID" value="XM_044712823.1"/>
</dbReference>
<sequence length="930" mass="106007">MSSTPSRKTQVDVSARIAGYRIKRKTNQSNTSLKSSYSTTTTTTTRQDPPTSDPSTNTVIQQQNADHTTSHNTENHNNKNDNNHHHNTNGNSTSGNIFTNLIMDPYSRFGCWLFRHHPCSLLTIANVVLILFLFQGGLGLITSFTFMYSTGQSIVNHEVKFTQIQSEYTMYNGIEKFVDCIDEFVQHFYSIGPTITLTNDIAMLSLLEYLATASTKNDKVTYSIDRADGYSISKEFHNGVPTIRILNPFNKTSSVYEFPSYFYTTEFKDSYLLSTLGIAKYQHLPSILGNAIETKFQNNSRSDYKMRFESQFKNQSNPVWMSGRDKYTALLIPVYVNARVNRTAPLNNVKIVNVIEHPEAKNISQLLMVVSLRLPTDSISQLINMTSHLQYVSKTCTDSFVINSRGYILSSNESSCPFRSDTFETMVSSNLLQYLKSGPCNSSSDDHHSRNNTIMISPKNSTIDPDSITFSEDSSMFQFQFLWKNRKIYVEVTPLCGLYGLDWAVVQSQEVYSFLDEIISNGINSIIIFIFVLILEAFFLFFLVTGFNFSFNKLNKQLKNLVKLKNLKFDENIVKKPENVGTQDVDNQDSDGKQSYSIFSDLRRVEIGVHRLSSVVNIICKFVPDIVLQKFVNNVELDHAPPTYQNISLVKIQIEGLLDIVEQKGLDVLEELSSEYFRVIPKIVQDHGGMIQLYDDMIIAIFNEESYPIERHEIHAVHAVLDSLLIFKEIQEKWQQKYLNQISLLKLRASIHSGEVLCGSIGSTDHLHYTILGRDFTVSQKLLEMASDLNQSVLISEETYCKVKDAFICYFVDSINLSSGNENNHEQYIALGGESNDNQNHDSTQFNDNNRPIPYSHILKLYSVECSRNESTDLQKKICLDLEQTERAISEKRFEVALNMCERVMQLSDQPHVLHLHKHIKGLCQSSRIK</sequence>
<feature type="compositionally biased region" description="Basic and acidic residues" evidence="1">
    <location>
        <begin position="73"/>
        <end position="84"/>
    </location>
</feature>
<proteinExistence type="predicted"/>
<keyword evidence="2" id="KW-0472">Membrane</keyword>
<name>A0A6A5C379_NAEFO</name>
<dbReference type="AlphaFoldDB" id="A0A6A5C379"/>
<dbReference type="GO" id="GO:0009190">
    <property type="term" value="P:cyclic nucleotide biosynthetic process"/>
    <property type="evidence" value="ECO:0007669"/>
    <property type="project" value="InterPro"/>
</dbReference>
<feature type="transmembrane region" description="Helical" evidence="2">
    <location>
        <begin position="526"/>
        <end position="549"/>
    </location>
</feature>
<feature type="domain" description="Guanylate cyclase" evidence="3">
    <location>
        <begin position="648"/>
        <end position="783"/>
    </location>
</feature>
<dbReference type="VEuPathDB" id="AmoebaDB:FDP41_000892"/>
<evidence type="ECO:0000259" key="3">
    <source>
        <dbReference type="PROSITE" id="PS50125"/>
    </source>
</evidence>
<dbReference type="Pfam" id="PF00211">
    <property type="entry name" value="Guanylate_cyc"/>
    <property type="match status" value="1"/>
</dbReference>
<reference evidence="4 5" key="1">
    <citation type="journal article" date="2019" name="Sci. Rep.">
        <title>Nanopore sequencing improves the draft genome of the human pathogenic amoeba Naegleria fowleri.</title>
        <authorList>
            <person name="Liechti N."/>
            <person name="Schurch N."/>
            <person name="Bruggmann R."/>
            <person name="Wittwer M."/>
        </authorList>
    </citation>
    <scope>NUCLEOTIDE SEQUENCE [LARGE SCALE GENOMIC DNA]</scope>
    <source>
        <strain evidence="4 5">ATCC 30894</strain>
    </source>
</reference>
<evidence type="ECO:0000313" key="5">
    <source>
        <dbReference type="Proteomes" id="UP000444721"/>
    </source>
</evidence>
<dbReference type="Gene3D" id="3.30.70.1230">
    <property type="entry name" value="Nucleotide cyclase"/>
    <property type="match status" value="1"/>
</dbReference>
<dbReference type="EMBL" id="VFQX01000022">
    <property type="protein sequence ID" value="KAF0979739.1"/>
    <property type="molecule type" value="Genomic_DNA"/>
</dbReference>
<dbReference type="SUPFAM" id="SSF55073">
    <property type="entry name" value="Nucleotide cyclase"/>
    <property type="match status" value="1"/>
</dbReference>
<feature type="region of interest" description="Disordered" evidence="1">
    <location>
        <begin position="1"/>
        <end position="92"/>
    </location>
</feature>
<evidence type="ECO:0000256" key="2">
    <source>
        <dbReference type="SAM" id="Phobius"/>
    </source>
</evidence>
<evidence type="ECO:0000256" key="1">
    <source>
        <dbReference type="SAM" id="MobiDB-lite"/>
    </source>
</evidence>